<dbReference type="PANTHER" id="PTHR43364:SF4">
    <property type="entry name" value="NAD(P)-LINKED OXIDOREDUCTASE SUPERFAMILY PROTEIN"/>
    <property type="match status" value="1"/>
</dbReference>
<dbReference type="KEGG" id="mcos:GM418_15340"/>
<sequence>MEYRKLADSDLQVSVITFGAWAAGGWMWGKTERNDAIEAIRASYDLGATSIDTAPIYGQGESEEIVGEAIKGIPRDKLQILTKFGMSWDGTEGEFYFKSKNNTGKDIDIYKYAGKERVIKECEDSLRRLGTDYIDLYQIHWPDTTTPITETFEAVAKLIEQGKVRYAGVCNYSAEQMAEAEKAVKLVSNQIPFSMVNRGVEDKTVPYCIEKGKSVLAYSPMERGLLTGKITPGYEFQEGDHRAGHGAFTDENIIITNELLNKIKPIAEEKGATLAQLVLKWTIERAGITIALAGARNAEQSVQNAKAALISLTEEEFKFISNEVDKTVLK</sequence>
<dbReference type="EMBL" id="CP046401">
    <property type="protein sequence ID" value="QGY44996.1"/>
    <property type="molecule type" value="Genomic_DNA"/>
</dbReference>
<proteinExistence type="predicted"/>
<organism evidence="3 4">
    <name type="scientific">Maribellus comscasis</name>
    <dbReference type="NCBI Taxonomy" id="2681766"/>
    <lineage>
        <taxon>Bacteria</taxon>
        <taxon>Pseudomonadati</taxon>
        <taxon>Bacteroidota</taxon>
        <taxon>Bacteroidia</taxon>
        <taxon>Marinilabiliales</taxon>
        <taxon>Prolixibacteraceae</taxon>
        <taxon>Maribellus</taxon>
    </lineage>
</organism>
<protein>
    <submittedName>
        <fullName evidence="3">Aldo/keto reductase</fullName>
    </submittedName>
</protein>
<evidence type="ECO:0000256" key="1">
    <source>
        <dbReference type="ARBA" id="ARBA00023002"/>
    </source>
</evidence>
<dbReference type="InterPro" id="IPR050523">
    <property type="entry name" value="AKR_Detox_Biosynth"/>
</dbReference>
<dbReference type="GO" id="GO:0005829">
    <property type="term" value="C:cytosol"/>
    <property type="evidence" value="ECO:0007669"/>
    <property type="project" value="TreeGrafter"/>
</dbReference>
<dbReference type="RefSeq" id="WP_158867838.1">
    <property type="nucleotide sequence ID" value="NZ_CP046401.1"/>
</dbReference>
<dbReference type="AlphaFoldDB" id="A0A6I6JPU9"/>
<keyword evidence="1" id="KW-0560">Oxidoreductase</keyword>
<evidence type="ECO:0000313" key="4">
    <source>
        <dbReference type="Proteomes" id="UP000428260"/>
    </source>
</evidence>
<dbReference type="Proteomes" id="UP000428260">
    <property type="component" value="Chromosome"/>
</dbReference>
<dbReference type="GO" id="GO:0016491">
    <property type="term" value="F:oxidoreductase activity"/>
    <property type="evidence" value="ECO:0007669"/>
    <property type="project" value="UniProtKB-KW"/>
</dbReference>
<evidence type="ECO:0000259" key="2">
    <source>
        <dbReference type="Pfam" id="PF00248"/>
    </source>
</evidence>
<keyword evidence="4" id="KW-1185">Reference proteome</keyword>
<dbReference type="Pfam" id="PF00248">
    <property type="entry name" value="Aldo_ket_red"/>
    <property type="match status" value="1"/>
</dbReference>
<dbReference type="InterPro" id="IPR023210">
    <property type="entry name" value="NADP_OxRdtase_dom"/>
</dbReference>
<accession>A0A6I6JPU9</accession>
<name>A0A6I6JPU9_9BACT</name>
<evidence type="ECO:0000313" key="3">
    <source>
        <dbReference type="EMBL" id="QGY44996.1"/>
    </source>
</evidence>
<dbReference type="SUPFAM" id="SSF51430">
    <property type="entry name" value="NAD(P)-linked oxidoreductase"/>
    <property type="match status" value="1"/>
</dbReference>
<dbReference type="InterPro" id="IPR036812">
    <property type="entry name" value="NAD(P)_OxRdtase_dom_sf"/>
</dbReference>
<reference evidence="3 4" key="1">
    <citation type="submission" date="2019-11" db="EMBL/GenBank/DDBJ databases">
        <authorList>
            <person name="Zheng R.K."/>
            <person name="Sun C.M."/>
        </authorList>
    </citation>
    <scope>NUCLEOTIDE SEQUENCE [LARGE SCALE GENOMIC DNA]</scope>
    <source>
        <strain evidence="3 4">WC007</strain>
    </source>
</reference>
<dbReference type="Gene3D" id="3.20.20.100">
    <property type="entry name" value="NADP-dependent oxidoreductase domain"/>
    <property type="match status" value="1"/>
</dbReference>
<gene>
    <name evidence="3" type="ORF">GM418_15340</name>
</gene>
<dbReference type="PANTHER" id="PTHR43364">
    <property type="entry name" value="NADH-SPECIFIC METHYLGLYOXAL REDUCTASE-RELATED"/>
    <property type="match status" value="1"/>
</dbReference>
<feature type="domain" description="NADP-dependent oxidoreductase" evidence="2">
    <location>
        <begin position="16"/>
        <end position="320"/>
    </location>
</feature>